<organism evidence="4 5">
    <name type="scientific">Curtobacterium flaccumfaciens</name>
    <dbReference type="NCBI Taxonomy" id="2035"/>
    <lineage>
        <taxon>Bacteria</taxon>
        <taxon>Bacillati</taxon>
        <taxon>Actinomycetota</taxon>
        <taxon>Actinomycetes</taxon>
        <taxon>Micrococcales</taxon>
        <taxon>Microbacteriaceae</taxon>
        <taxon>Curtobacterium</taxon>
    </lineage>
</organism>
<dbReference type="OrthoDB" id="5097616at2"/>
<feature type="compositionally biased region" description="Low complexity" evidence="1">
    <location>
        <begin position="614"/>
        <end position="626"/>
    </location>
</feature>
<keyword evidence="2" id="KW-1133">Transmembrane helix</keyword>
<protein>
    <recommendedName>
        <fullName evidence="6">Choice-of-anchor G family protein</fullName>
    </recommendedName>
</protein>
<evidence type="ECO:0008006" key="6">
    <source>
        <dbReference type="Google" id="ProtNLM"/>
    </source>
</evidence>
<dbReference type="AlphaFoldDB" id="A0A4V3BKF5"/>
<keyword evidence="3" id="KW-0732">Signal</keyword>
<reference evidence="4 5" key="1">
    <citation type="submission" date="2019-03" db="EMBL/GenBank/DDBJ databases">
        <title>Genomic analyses of the natural microbiome of Caenorhabditis elegans.</title>
        <authorList>
            <person name="Samuel B."/>
        </authorList>
    </citation>
    <scope>NUCLEOTIDE SEQUENCE [LARGE SCALE GENOMIC DNA]</scope>
    <source>
        <strain evidence="4 5">JUb65</strain>
    </source>
</reference>
<dbReference type="RefSeq" id="WP_133520690.1">
    <property type="nucleotide sequence ID" value="NZ_SNVW01000011.1"/>
</dbReference>
<feature type="chain" id="PRO_5020594851" description="Choice-of-anchor G family protein" evidence="3">
    <location>
        <begin position="33"/>
        <end position="693"/>
    </location>
</feature>
<proteinExistence type="predicted"/>
<sequence length="693" mass="67145">MPRTATRIALRAGATATVAAVIIGGAALPAHAAASDATQAEGRLIAGSGTIDLDDVAALAGSFGATAPGGPADGGSDPLDLTVLNSIGINVPGGIQLLGQNGLVNVGVAGQVAATDTTSAVAASGAVGADGAIQVGPGTPGTGATVNLTPLLGDLDVDGVVSELSVGLGALSARAEADRTFDGADVTTDYQVAGAQVRLVSPAVQQLVTSLDTTLGTTDTTVNTALGEDGLTTDLTASLLGPVTDAVNTLGLGVLTLDDTTAQLTADVDLQGALATVTQQPLTDGPVTLDLSTGVVSIDLGQLYTLNDLPANTTLLASDTVNAQITGAISDILTEQLPALLTSTITNALDAAAVQLVVDTGVDLAGLDVAGLTLTVDTTVGDLLGTGDGATLTVAGDGILGPVLGTLDPLLQPLLGSTVVPALTGIVGDVLGGDFVADTVATLLTAVTGTVTALDPLLDIVNELVSITINSQTAPAFTEPTADDTGATTVRAVRLQLLPAADLATVDLATATVQADPFAGIAITSPEDGTDYAVEGDDDTTDVPVTGTAEPGADVDVTLDGDADGVQSTVADEDGTWTVTFPDVAVGDHEAEAVETIGTLVSDPDSVTFAVAAAPVDPTDPTDPGTPGTPGDGGAGGVGGAGGAGAGGAGSGAGAGTGSLAFTGAEVLPLMLLAGLLLAAGGGTLVARRMRRV</sequence>
<name>A0A4V3BKF5_9MICO</name>
<gene>
    <name evidence="4" type="ORF">EDF64_11169</name>
</gene>
<dbReference type="InterPro" id="IPR013783">
    <property type="entry name" value="Ig-like_fold"/>
</dbReference>
<accession>A0A4V3BKF5</accession>
<dbReference type="NCBIfam" id="NF033766">
    <property type="entry name" value="choice_anch_G"/>
    <property type="match status" value="1"/>
</dbReference>
<evidence type="ECO:0000256" key="2">
    <source>
        <dbReference type="SAM" id="Phobius"/>
    </source>
</evidence>
<keyword evidence="2" id="KW-0472">Membrane</keyword>
<dbReference type="Proteomes" id="UP000295764">
    <property type="component" value="Unassembled WGS sequence"/>
</dbReference>
<dbReference type="GO" id="GO:0005975">
    <property type="term" value="P:carbohydrate metabolic process"/>
    <property type="evidence" value="ECO:0007669"/>
    <property type="project" value="UniProtKB-ARBA"/>
</dbReference>
<dbReference type="InterPro" id="IPR047900">
    <property type="entry name" value="Choice_anch_G"/>
</dbReference>
<keyword evidence="2" id="KW-0812">Transmembrane</keyword>
<evidence type="ECO:0000256" key="1">
    <source>
        <dbReference type="SAM" id="MobiDB-lite"/>
    </source>
</evidence>
<feature type="compositionally biased region" description="Gly residues" evidence="1">
    <location>
        <begin position="628"/>
        <end position="653"/>
    </location>
</feature>
<dbReference type="Gene3D" id="2.60.40.10">
    <property type="entry name" value="Immunoglobulins"/>
    <property type="match status" value="1"/>
</dbReference>
<feature type="region of interest" description="Disordered" evidence="1">
    <location>
        <begin position="614"/>
        <end position="653"/>
    </location>
</feature>
<feature type="signal peptide" evidence="3">
    <location>
        <begin position="1"/>
        <end position="32"/>
    </location>
</feature>
<evidence type="ECO:0000313" key="4">
    <source>
        <dbReference type="EMBL" id="TDN42592.1"/>
    </source>
</evidence>
<comment type="caution">
    <text evidence="4">The sequence shown here is derived from an EMBL/GenBank/DDBJ whole genome shotgun (WGS) entry which is preliminary data.</text>
</comment>
<evidence type="ECO:0000313" key="5">
    <source>
        <dbReference type="Proteomes" id="UP000295764"/>
    </source>
</evidence>
<dbReference type="EMBL" id="SNVW01000011">
    <property type="protein sequence ID" value="TDN42592.1"/>
    <property type="molecule type" value="Genomic_DNA"/>
</dbReference>
<evidence type="ECO:0000256" key="3">
    <source>
        <dbReference type="SAM" id="SignalP"/>
    </source>
</evidence>
<feature type="transmembrane region" description="Helical" evidence="2">
    <location>
        <begin position="667"/>
        <end position="687"/>
    </location>
</feature>